<dbReference type="OrthoDB" id="9782387at2"/>
<dbReference type="CDD" id="cd01335">
    <property type="entry name" value="Radical_SAM"/>
    <property type="match status" value="1"/>
</dbReference>
<reference evidence="7" key="1">
    <citation type="submission" date="2016-10" db="EMBL/GenBank/DDBJ databases">
        <authorList>
            <person name="Varghese N."/>
            <person name="Submissions S."/>
        </authorList>
    </citation>
    <scope>NUCLEOTIDE SEQUENCE [LARGE SCALE GENOMIC DNA]</scope>
    <source>
        <strain evidence="7">DSM 22620</strain>
    </source>
</reference>
<evidence type="ECO:0000256" key="2">
    <source>
        <dbReference type="ARBA" id="ARBA00022723"/>
    </source>
</evidence>
<dbReference type="InterPro" id="IPR013785">
    <property type="entry name" value="Aldolase_TIM"/>
</dbReference>
<dbReference type="GeneID" id="78500223"/>
<dbReference type="GO" id="GO:0003824">
    <property type="term" value="F:catalytic activity"/>
    <property type="evidence" value="ECO:0007669"/>
    <property type="project" value="InterPro"/>
</dbReference>
<dbReference type="InterPro" id="IPR058240">
    <property type="entry name" value="rSAM_sf"/>
</dbReference>
<dbReference type="RefSeq" id="WP_090861994.1">
    <property type="nucleotide sequence ID" value="NZ_LT629759.1"/>
</dbReference>
<evidence type="ECO:0000256" key="1">
    <source>
        <dbReference type="ARBA" id="ARBA00022691"/>
    </source>
</evidence>
<dbReference type="PROSITE" id="PS51918">
    <property type="entry name" value="RADICAL_SAM"/>
    <property type="match status" value="1"/>
</dbReference>
<dbReference type="SFLD" id="SFLDG01386">
    <property type="entry name" value="main_SPASM_domain-containing"/>
    <property type="match status" value="1"/>
</dbReference>
<evidence type="ECO:0000256" key="4">
    <source>
        <dbReference type="ARBA" id="ARBA00023014"/>
    </source>
</evidence>
<dbReference type="GO" id="GO:0046872">
    <property type="term" value="F:metal ion binding"/>
    <property type="evidence" value="ECO:0007669"/>
    <property type="project" value="UniProtKB-KW"/>
</dbReference>
<evidence type="ECO:0000259" key="5">
    <source>
        <dbReference type="PROSITE" id="PS51918"/>
    </source>
</evidence>
<dbReference type="SUPFAM" id="SSF102114">
    <property type="entry name" value="Radical SAM enzymes"/>
    <property type="match status" value="1"/>
</dbReference>
<name>A0A1H1LE87_9ACTN</name>
<dbReference type="InterPro" id="IPR041881">
    <property type="entry name" value="PqqD_sf"/>
</dbReference>
<organism evidence="6 7">
    <name type="scientific">Parafannyhessea umbonata</name>
    <dbReference type="NCBI Taxonomy" id="604330"/>
    <lineage>
        <taxon>Bacteria</taxon>
        <taxon>Bacillati</taxon>
        <taxon>Actinomycetota</taxon>
        <taxon>Coriobacteriia</taxon>
        <taxon>Coriobacteriales</taxon>
        <taxon>Atopobiaceae</taxon>
        <taxon>Parafannyhessea</taxon>
    </lineage>
</organism>
<evidence type="ECO:0000313" key="6">
    <source>
        <dbReference type="EMBL" id="SDR72365.1"/>
    </source>
</evidence>
<gene>
    <name evidence="6" type="ORF">SAMN04489857_0858</name>
</gene>
<dbReference type="CDD" id="cd21109">
    <property type="entry name" value="SPASM"/>
    <property type="match status" value="1"/>
</dbReference>
<dbReference type="InterPro" id="IPR007197">
    <property type="entry name" value="rSAM"/>
</dbReference>
<dbReference type="Pfam" id="PF04055">
    <property type="entry name" value="Radical_SAM"/>
    <property type="match status" value="1"/>
</dbReference>
<dbReference type="GO" id="GO:0051536">
    <property type="term" value="F:iron-sulfur cluster binding"/>
    <property type="evidence" value="ECO:0007669"/>
    <property type="project" value="UniProtKB-KW"/>
</dbReference>
<evidence type="ECO:0000313" key="7">
    <source>
        <dbReference type="Proteomes" id="UP000199480"/>
    </source>
</evidence>
<dbReference type="Pfam" id="PF05402">
    <property type="entry name" value="PqqD"/>
    <property type="match status" value="1"/>
</dbReference>
<dbReference type="Pfam" id="PF13186">
    <property type="entry name" value="SPASM"/>
    <property type="match status" value="1"/>
</dbReference>
<dbReference type="PANTHER" id="PTHR11228:SF7">
    <property type="entry name" value="PQQA PEPTIDE CYCLASE"/>
    <property type="match status" value="1"/>
</dbReference>
<keyword evidence="4" id="KW-0411">Iron-sulfur</keyword>
<proteinExistence type="predicted"/>
<dbReference type="PANTHER" id="PTHR11228">
    <property type="entry name" value="RADICAL SAM DOMAIN PROTEIN"/>
    <property type="match status" value="1"/>
</dbReference>
<dbReference type="InterPro" id="IPR050377">
    <property type="entry name" value="Radical_SAM_PqqE_MftC-like"/>
</dbReference>
<keyword evidence="1" id="KW-0949">S-adenosyl-L-methionine</keyword>
<keyword evidence="2" id="KW-0479">Metal-binding</keyword>
<sequence length="483" mass="53908">MFYKIRNDIQFRQYDGHGYIADNSEFGYRFLSDSTSSGREEYVSESGSVMLASLSKTPRSIEEIVDDLMRVFIGVDREVLKEDVIEFFQMLVERGLLSVGETMEDCVDRRWSGTSAEEDGAGEAIVPTENCARDRIGPDDFLRGIHIEIASACNERCVHCYIPHQYKTDVIDPELLYRILDEARELNVVHVTLSGGEPLLHKELIGFLSRCRELDLSVNVLSNLTLLSDGILSEMRENPLLSVQTSLYSMDAAVHDGITRQTGSFEKTKDGLLRVIDAGIPAQISCPIMRQNKDSFIDVVSWGREHDIAVAIEPVIFASYDHSGVNLENRILLNDLEGVLEKEFSQGYASVLIDSAEEKESVAASDPVCSICRYSLCVAANGDVYPCVGWQTNVLGNLAHQSLRDIWVGSEKLHRLREVKRGDFPKCVDCDDRGYCTVCMMCNSNENPDGDPFVINDFHCEAAAMTHRKVVEFLAEDGGALNS</sequence>
<dbReference type="SFLD" id="SFLDG01067">
    <property type="entry name" value="SPASM/twitch_domain_containing"/>
    <property type="match status" value="1"/>
</dbReference>
<dbReference type="SFLD" id="SFLDS00029">
    <property type="entry name" value="Radical_SAM"/>
    <property type="match status" value="1"/>
</dbReference>
<dbReference type="InterPro" id="IPR008792">
    <property type="entry name" value="PQQD"/>
</dbReference>
<dbReference type="Gene3D" id="1.10.10.1150">
    <property type="entry name" value="Coenzyme PQQ synthesis protein D (PqqD)"/>
    <property type="match status" value="1"/>
</dbReference>
<dbReference type="InterPro" id="IPR023885">
    <property type="entry name" value="4Fe4S-binding_SPASM_dom"/>
</dbReference>
<accession>A0A1H1LE87</accession>
<protein>
    <submittedName>
        <fullName evidence="6">Radical SAM additional 4Fe4S-binding SPASM domain-containing protein</fullName>
    </submittedName>
</protein>
<dbReference type="Proteomes" id="UP000199480">
    <property type="component" value="Chromosome I"/>
</dbReference>
<keyword evidence="3" id="KW-0408">Iron</keyword>
<dbReference type="EMBL" id="LT629759">
    <property type="protein sequence ID" value="SDR72365.1"/>
    <property type="molecule type" value="Genomic_DNA"/>
</dbReference>
<dbReference type="AlphaFoldDB" id="A0A1H1LE87"/>
<dbReference type="Gene3D" id="3.20.20.70">
    <property type="entry name" value="Aldolase class I"/>
    <property type="match status" value="1"/>
</dbReference>
<feature type="domain" description="Radical SAM core" evidence="5">
    <location>
        <begin position="139"/>
        <end position="349"/>
    </location>
</feature>
<evidence type="ECO:0000256" key="3">
    <source>
        <dbReference type="ARBA" id="ARBA00023004"/>
    </source>
</evidence>